<gene>
    <name evidence="2" type="ORF">N7498_006981</name>
</gene>
<dbReference type="AlphaFoldDB" id="A0A9W9JJ03"/>
<accession>A0A9W9JJ03</accession>
<evidence type="ECO:0000313" key="2">
    <source>
        <dbReference type="EMBL" id="KAJ5197864.1"/>
    </source>
</evidence>
<dbReference type="RefSeq" id="XP_058306292.1">
    <property type="nucleotide sequence ID" value="XM_058454043.1"/>
</dbReference>
<name>A0A9W9JJ03_9EURO</name>
<dbReference type="GeneID" id="83181344"/>
<dbReference type="OrthoDB" id="5394455at2759"/>
<feature type="region of interest" description="Disordered" evidence="1">
    <location>
        <begin position="30"/>
        <end position="53"/>
    </location>
</feature>
<protein>
    <submittedName>
        <fullName evidence="2">Uncharacterized protein</fullName>
    </submittedName>
</protein>
<dbReference type="Proteomes" id="UP001150904">
    <property type="component" value="Unassembled WGS sequence"/>
</dbReference>
<proteinExistence type="predicted"/>
<feature type="compositionally biased region" description="Polar residues" evidence="1">
    <location>
        <begin position="30"/>
        <end position="49"/>
    </location>
</feature>
<keyword evidence="3" id="KW-1185">Reference proteome</keyword>
<dbReference type="EMBL" id="JAPQKR010000014">
    <property type="protein sequence ID" value="KAJ5197864.1"/>
    <property type="molecule type" value="Genomic_DNA"/>
</dbReference>
<evidence type="ECO:0000313" key="3">
    <source>
        <dbReference type="Proteomes" id="UP001150904"/>
    </source>
</evidence>
<sequence length="103" mass="11281">MQVAEILSDITSLRVCGHNEALALVNVNKTIDGSNSPDKGDASTESATTDADKAQHVKMENLRRAKELVQLHYEVKSRHASGQIDEELRQAREGVEQVLAELA</sequence>
<reference evidence="2" key="1">
    <citation type="submission" date="2022-12" db="EMBL/GenBank/DDBJ databases">
        <authorList>
            <person name="Petersen C."/>
        </authorList>
    </citation>
    <scope>NUCLEOTIDE SEQUENCE</scope>
    <source>
        <strain evidence="2">IBT 15544</strain>
    </source>
</reference>
<comment type="caution">
    <text evidence="2">The sequence shown here is derived from an EMBL/GenBank/DDBJ whole genome shotgun (WGS) entry which is preliminary data.</text>
</comment>
<evidence type="ECO:0000256" key="1">
    <source>
        <dbReference type="SAM" id="MobiDB-lite"/>
    </source>
</evidence>
<reference evidence="2" key="2">
    <citation type="journal article" date="2023" name="IMA Fungus">
        <title>Comparative genomic study of the Penicillium genus elucidates a diverse pangenome and 15 lateral gene transfer events.</title>
        <authorList>
            <person name="Petersen C."/>
            <person name="Sorensen T."/>
            <person name="Nielsen M.R."/>
            <person name="Sondergaard T.E."/>
            <person name="Sorensen J.L."/>
            <person name="Fitzpatrick D.A."/>
            <person name="Frisvad J.C."/>
            <person name="Nielsen K.L."/>
        </authorList>
    </citation>
    <scope>NUCLEOTIDE SEQUENCE</scope>
    <source>
        <strain evidence="2">IBT 15544</strain>
    </source>
</reference>
<organism evidence="2 3">
    <name type="scientific">Penicillium cinerascens</name>
    <dbReference type="NCBI Taxonomy" id="70096"/>
    <lineage>
        <taxon>Eukaryota</taxon>
        <taxon>Fungi</taxon>
        <taxon>Dikarya</taxon>
        <taxon>Ascomycota</taxon>
        <taxon>Pezizomycotina</taxon>
        <taxon>Eurotiomycetes</taxon>
        <taxon>Eurotiomycetidae</taxon>
        <taxon>Eurotiales</taxon>
        <taxon>Aspergillaceae</taxon>
        <taxon>Penicillium</taxon>
    </lineage>
</organism>